<dbReference type="RefSeq" id="WP_072844432.1">
    <property type="nucleotide sequence ID" value="NZ_FNAB01000001.1"/>
</dbReference>
<dbReference type="Gene3D" id="3.40.50.1820">
    <property type="entry name" value="alpha/beta hydrolase"/>
    <property type="match status" value="2"/>
</dbReference>
<evidence type="ECO:0000313" key="3">
    <source>
        <dbReference type="Proteomes" id="UP000199417"/>
    </source>
</evidence>
<dbReference type="Proteomes" id="UP000199417">
    <property type="component" value="Unassembled WGS sequence"/>
</dbReference>
<sequence length="382" mass="42032">MSGATTSPTVHKEFVSSESPGAKRAGAGGYPCQGIYYTPAGKKPRIAMIASHYQIDFSEHYIAEFMAERGVGFLGWNTRYRGYEELFNLDQALVDIGVGVRWLKEHAGVDQVILLGNSGGGSLMAAYQAQAVESCIRPARDMEPALGIDELIPGDAYISLAAHGGRPDVLTSWLDAAVVDENDPTLTDPELDLFNPENGPPYSEEFIERYRAAQVARNHRITAWAREELARVTAAGYFDRHFGVPRTWADPRMVDATLDPSSRPAGECYRGSTAVANRGDRGIGAGSTLRNWLHMWSLEESQCRAEMHMEKITVPAFVINPDGDTGVFPSDADALYNAIASTDKQRKDLPGDHYFVEPAGAREKVAEVMCDWIAERFPKAQW</sequence>
<reference evidence="2 3" key="1">
    <citation type="submission" date="2016-10" db="EMBL/GenBank/DDBJ databases">
        <authorList>
            <person name="de Groot N.N."/>
        </authorList>
    </citation>
    <scope>NUCLEOTIDE SEQUENCE [LARGE SCALE GENOMIC DNA]</scope>
    <source>
        <strain evidence="2 3">JCM 11308</strain>
    </source>
</reference>
<keyword evidence="3" id="KW-1185">Reference proteome</keyword>
<dbReference type="AlphaFoldDB" id="A0A1G6M8B9"/>
<dbReference type="STRING" id="168276.SAMN05444580_10190"/>
<evidence type="ECO:0000256" key="1">
    <source>
        <dbReference type="SAM" id="MobiDB-lite"/>
    </source>
</evidence>
<dbReference type="SUPFAM" id="SSF53474">
    <property type="entry name" value="alpha/beta-Hydrolases"/>
    <property type="match status" value="1"/>
</dbReference>
<accession>A0A1G6M8B9</accession>
<protein>
    <recommendedName>
        <fullName evidence="4">Alpha/beta hydrolase</fullName>
    </recommendedName>
</protein>
<gene>
    <name evidence="2" type="ORF">SAMN05444580_10190</name>
</gene>
<dbReference type="EMBL" id="FNAB01000001">
    <property type="protein sequence ID" value="SDC51681.1"/>
    <property type="molecule type" value="Genomic_DNA"/>
</dbReference>
<name>A0A1G6M8B9_9NOCA</name>
<evidence type="ECO:0000313" key="2">
    <source>
        <dbReference type="EMBL" id="SDC51681.1"/>
    </source>
</evidence>
<proteinExistence type="predicted"/>
<evidence type="ECO:0008006" key="4">
    <source>
        <dbReference type="Google" id="ProtNLM"/>
    </source>
</evidence>
<organism evidence="2 3">
    <name type="scientific">Rhodococcus tukisamuensis</name>
    <dbReference type="NCBI Taxonomy" id="168276"/>
    <lineage>
        <taxon>Bacteria</taxon>
        <taxon>Bacillati</taxon>
        <taxon>Actinomycetota</taxon>
        <taxon>Actinomycetes</taxon>
        <taxon>Mycobacteriales</taxon>
        <taxon>Nocardiaceae</taxon>
        <taxon>Rhodococcus</taxon>
    </lineage>
</organism>
<dbReference type="InterPro" id="IPR029058">
    <property type="entry name" value="AB_hydrolase_fold"/>
</dbReference>
<feature type="region of interest" description="Disordered" evidence="1">
    <location>
        <begin position="1"/>
        <end position="25"/>
    </location>
</feature>